<evidence type="ECO:0000313" key="2">
    <source>
        <dbReference type="EMBL" id="WNC12616.1"/>
    </source>
</evidence>
<sequence length="379" mass="41377">MAGHLLRLFVILSLATALLFNLTSLLVIKGNQALIQTPMLREIAAHLSLSILVKGIGTDIPYLSQTVQAPARQEPGSFTDDLIRTMTGLTPGNPLSIMGKEIPGLIAYESPNQPENGDSMAPEWKVESAAPVEKPAQPVSGGDTNTQETSSQTEEKPKPVDHSGQSKSKQVLVYHTHNRESWLSVAKPAPGTSAVDHKTQNITLVGKHLAEALNDRGIGTQFLDQDIYQELIDLGKSYPFAYAQSLKAVTAAAGENRQLHYFFDLHRDDSPREKTTVAIGGKTYARLMFVIGTRNPAYEKNLKVANDLRELLDKKYPGLTRGVDDKGENEGNGEYNQHISPGSLLLEVGGTGNTVEECYRSVEAFADVFAEYVLHAERV</sequence>
<evidence type="ECO:0000256" key="1">
    <source>
        <dbReference type="SAM" id="MobiDB-lite"/>
    </source>
</evidence>
<dbReference type="InterPro" id="IPR010897">
    <property type="entry name" value="Spore_II_P"/>
</dbReference>
<dbReference type="NCBIfam" id="TIGR02867">
    <property type="entry name" value="spore_II_P"/>
    <property type="match status" value="1"/>
</dbReference>
<reference evidence="2 3" key="1">
    <citation type="submission" date="2023-09" db="EMBL/GenBank/DDBJ databases">
        <title>Complete Genome and Methylome dissection of Bacillus brevis NEB573 original source of BbsI restriction endonuclease.</title>
        <authorList>
            <person name="Fomenkov A."/>
            <person name="Roberts R.D."/>
        </authorList>
    </citation>
    <scope>NUCLEOTIDE SEQUENCE [LARGE SCALE GENOMIC DNA]</scope>
    <source>
        <strain evidence="2 3">NEB573</strain>
    </source>
</reference>
<gene>
    <name evidence="2" type="ORF">RGB73_17980</name>
</gene>
<proteinExistence type="predicted"/>
<organism evidence="2 3">
    <name type="scientific">Brevibacillus brevis</name>
    <name type="common">Bacillus brevis</name>
    <dbReference type="NCBI Taxonomy" id="1393"/>
    <lineage>
        <taxon>Bacteria</taxon>
        <taxon>Bacillati</taxon>
        <taxon>Bacillota</taxon>
        <taxon>Bacilli</taxon>
        <taxon>Bacillales</taxon>
        <taxon>Paenibacillaceae</taxon>
        <taxon>Brevibacillus</taxon>
    </lineage>
</organism>
<dbReference type="RefSeq" id="WP_310764091.1">
    <property type="nucleotide sequence ID" value="NZ_CP134050.1"/>
</dbReference>
<evidence type="ECO:0000313" key="3">
    <source>
        <dbReference type="Proteomes" id="UP001256827"/>
    </source>
</evidence>
<protein>
    <submittedName>
        <fullName evidence="2">Stage II sporulation protein P</fullName>
    </submittedName>
</protein>
<feature type="region of interest" description="Disordered" evidence="1">
    <location>
        <begin position="128"/>
        <end position="169"/>
    </location>
</feature>
<dbReference type="EMBL" id="CP134050">
    <property type="protein sequence ID" value="WNC12616.1"/>
    <property type="molecule type" value="Genomic_DNA"/>
</dbReference>
<keyword evidence="3" id="KW-1185">Reference proteome</keyword>
<accession>A0ABY9SXQ4</accession>
<dbReference type="Pfam" id="PF07454">
    <property type="entry name" value="SpoIIP"/>
    <property type="match status" value="1"/>
</dbReference>
<dbReference type="Proteomes" id="UP001256827">
    <property type="component" value="Chromosome"/>
</dbReference>
<name>A0ABY9SXQ4_BREBE</name>